<protein>
    <submittedName>
        <fullName evidence="2">Uncharacterized protein</fullName>
    </submittedName>
</protein>
<gene>
    <name evidence="2" type="ORF">FJT64_027541</name>
</gene>
<evidence type="ECO:0000313" key="2">
    <source>
        <dbReference type="EMBL" id="KAF0299792.1"/>
    </source>
</evidence>
<keyword evidence="3" id="KW-1185">Reference proteome</keyword>
<sequence>MISIQDTQVVEDAAGGTGSVSDGEAGNGRAGKHDTVVLRGRNNTNENDVGSKTVASIEADSGAVVSCAPSEPQPVSEPGCSRSPDEPSSAPQPLIPRRFKRPPLLRARTTQLNLVKSPPSPPLEIRKHYGRSMSVPATAGDDDLQPCFLNMAALPETSVQNIRTHYYPEGGWGWCVLAVAAALHGAVAGLQTAFGALLAPIVTEFFTEGAWEREELAARPAVWQAGIAWTVPEAANGFTYLFLLFSSWSDFCYLRSCWTG</sequence>
<dbReference type="AlphaFoldDB" id="A0A6A4WA47"/>
<evidence type="ECO:0000313" key="3">
    <source>
        <dbReference type="Proteomes" id="UP000440578"/>
    </source>
</evidence>
<dbReference type="EMBL" id="VIIS01001331">
    <property type="protein sequence ID" value="KAF0299792.1"/>
    <property type="molecule type" value="Genomic_DNA"/>
</dbReference>
<dbReference type="Proteomes" id="UP000440578">
    <property type="component" value="Unassembled WGS sequence"/>
</dbReference>
<accession>A0A6A4WA47</accession>
<proteinExistence type="predicted"/>
<evidence type="ECO:0000256" key="1">
    <source>
        <dbReference type="SAM" id="MobiDB-lite"/>
    </source>
</evidence>
<feature type="region of interest" description="Disordered" evidence="1">
    <location>
        <begin position="1"/>
        <end position="99"/>
    </location>
</feature>
<comment type="caution">
    <text evidence="2">The sequence shown here is derived from an EMBL/GenBank/DDBJ whole genome shotgun (WGS) entry which is preliminary data.</text>
</comment>
<name>A0A6A4WA47_AMPAM</name>
<feature type="compositionally biased region" description="Polar residues" evidence="1">
    <location>
        <begin position="41"/>
        <end position="54"/>
    </location>
</feature>
<organism evidence="2 3">
    <name type="scientific">Amphibalanus amphitrite</name>
    <name type="common">Striped barnacle</name>
    <name type="synonym">Balanus amphitrite</name>
    <dbReference type="NCBI Taxonomy" id="1232801"/>
    <lineage>
        <taxon>Eukaryota</taxon>
        <taxon>Metazoa</taxon>
        <taxon>Ecdysozoa</taxon>
        <taxon>Arthropoda</taxon>
        <taxon>Crustacea</taxon>
        <taxon>Multicrustacea</taxon>
        <taxon>Cirripedia</taxon>
        <taxon>Thoracica</taxon>
        <taxon>Thoracicalcarea</taxon>
        <taxon>Balanomorpha</taxon>
        <taxon>Balanoidea</taxon>
        <taxon>Balanidae</taxon>
        <taxon>Amphibalaninae</taxon>
        <taxon>Amphibalanus</taxon>
    </lineage>
</organism>
<reference evidence="2 3" key="1">
    <citation type="submission" date="2019-07" db="EMBL/GenBank/DDBJ databases">
        <title>Draft genome assembly of a fouling barnacle, Amphibalanus amphitrite (Darwin, 1854): The first reference genome for Thecostraca.</title>
        <authorList>
            <person name="Kim W."/>
        </authorList>
    </citation>
    <scope>NUCLEOTIDE SEQUENCE [LARGE SCALE GENOMIC DNA]</scope>
    <source>
        <strain evidence="2">SNU_AA5</strain>
        <tissue evidence="2">Soma without cirri and trophi</tissue>
    </source>
</reference>